<proteinExistence type="predicted"/>
<accession>A0AAW2UQV1</accession>
<reference evidence="1" key="2">
    <citation type="journal article" date="2024" name="Plant">
        <title>Genomic evolution and insights into agronomic trait innovations of Sesamum species.</title>
        <authorList>
            <person name="Miao H."/>
            <person name="Wang L."/>
            <person name="Qu L."/>
            <person name="Liu H."/>
            <person name="Sun Y."/>
            <person name="Le M."/>
            <person name="Wang Q."/>
            <person name="Wei S."/>
            <person name="Zheng Y."/>
            <person name="Lin W."/>
            <person name="Duan Y."/>
            <person name="Cao H."/>
            <person name="Xiong S."/>
            <person name="Wang X."/>
            <person name="Wei L."/>
            <person name="Li C."/>
            <person name="Ma Q."/>
            <person name="Ju M."/>
            <person name="Zhao R."/>
            <person name="Li G."/>
            <person name="Mu C."/>
            <person name="Tian Q."/>
            <person name="Mei H."/>
            <person name="Zhang T."/>
            <person name="Gao T."/>
            <person name="Zhang H."/>
        </authorList>
    </citation>
    <scope>NUCLEOTIDE SEQUENCE</scope>
    <source>
        <strain evidence="1">G02</strain>
    </source>
</reference>
<dbReference type="EMBL" id="JACGWJ010000005">
    <property type="protein sequence ID" value="KAL0419288.1"/>
    <property type="molecule type" value="Genomic_DNA"/>
</dbReference>
<protein>
    <recommendedName>
        <fullName evidence="2">Secreted protein</fullName>
    </recommendedName>
</protein>
<reference evidence="1" key="1">
    <citation type="submission" date="2020-06" db="EMBL/GenBank/DDBJ databases">
        <authorList>
            <person name="Li T."/>
            <person name="Hu X."/>
            <person name="Zhang T."/>
            <person name="Song X."/>
            <person name="Zhang H."/>
            <person name="Dai N."/>
            <person name="Sheng W."/>
            <person name="Hou X."/>
            <person name="Wei L."/>
        </authorList>
    </citation>
    <scope>NUCLEOTIDE SEQUENCE</scope>
    <source>
        <strain evidence="1">G02</strain>
        <tissue evidence="1">Leaf</tissue>
    </source>
</reference>
<name>A0AAW2UQV1_SESRA</name>
<sequence>MGDRARTLRPRDLIRGMCYWVLAVHGGLLAKMSGHGAMLHGGQTMKPCRKARRHVGHIEWASDLRYGPTRARHRRRPRLRRASRMY</sequence>
<organism evidence="1">
    <name type="scientific">Sesamum radiatum</name>
    <name type="common">Black benniseed</name>
    <dbReference type="NCBI Taxonomy" id="300843"/>
    <lineage>
        <taxon>Eukaryota</taxon>
        <taxon>Viridiplantae</taxon>
        <taxon>Streptophyta</taxon>
        <taxon>Embryophyta</taxon>
        <taxon>Tracheophyta</taxon>
        <taxon>Spermatophyta</taxon>
        <taxon>Magnoliopsida</taxon>
        <taxon>eudicotyledons</taxon>
        <taxon>Gunneridae</taxon>
        <taxon>Pentapetalae</taxon>
        <taxon>asterids</taxon>
        <taxon>lamiids</taxon>
        <taxon>Lamiales</taxon>
        <taxon>Pedaliaceae</taxon>
        <taxon>Sesamum</taxon>
    </lineage>
</organism>
<gene>
    <name evidence="1" type="ORF">Sradi_1342300</name>
</gene>
<dbReference type="AlphaFoldDB" id="A0AAW2UQV1"/>
<comment type="caution">
    <text evidence="1">The sequence shown here is derived from an EMBL/GenBank/DDBJ whole genome shotgun (WGS) entry which is preliminary data.</text>
</comment>
<evidence type="ECO:0008006" key="2">
    <source>
        <dbReference type="Google" id="ProtNLM"/>
    </source>
</evidence>
<evidence type="ECO:0000313" key="1">
    <source>
        <dbReference type="EMBL" id="KAL0419288.1"/>
    </source>
</evidence>